<organism evidence="2 3">
    <name type="scientific">Haloactinospora alba</name>
    <dbReference type="NCBI Taxonomy" id="405555"/>
    <lineage>
        <taxon>Bacteria</taxon>
        <taxon>Bacillati</taxon>
        <taxon>Actinomycetota</taxon>
        <taxon>Actinomycetes</taxon>
        <taxon>Streptosporangiales</taxon>
        <taxon>Nocardiopsidaceae</taxon>
        <taxon>Haloactinospora</taxon>
    </lineage>
</organism>
<feature type="compositionally biased region" description="Acidic residues" evidence="1">
    <location>
        <begin position="348"/>
        <end position="357"/>
    </location>
</feature>
<feature type="compositionally biased region" description="Polar residues" evidence="1">
    <location>
        <begin position="313"/>
        <end position="328"/>
    </location>
</feature>
<accession>A0A543NEI0</accession>
<feature type="compositionally biased region" description="Polar residues" evidence="1">
    <location>
        <begin position="278"/>
        <end position="287"/>
    </location>
</feature>
<comment type="caution">
    <text evidence="2">The sequence shown here is derived from an EMBL/GenBank/DDBJ whole genome shotgun (WGS) entry which is preliminary data.</text>
</comment>
<name>A0A543NEI0_9ACTN</name>
<proteinExistence type="predicted"/>
<evidence type="ECO:0000313" key="3">
    <source>
        <dbReference type="Proteomes" id="UP000317422"/>
    </source>
</evidence>
<feature type="region of interest" description="Disordered" evidence="1">
    <location>
        <begin position="212"/>
        <end position="357"/>
    </location>
</feature>
<dbReference type="Proteomes" id="UP000317422">
    <property type="component" value="Unassembled WGS sequence"/>
</dbReference>
<evidence type="ECO:0000313" key="2">
    <source>
        <dbReference type="EMBL" id="TQN30199.1"/>
    </source>
</evidence>
<sequence>MTGGFPTSRASSPMPSYHAVLAVDTEKYTRTSSHHQQILSSTLRRVLARAFERSGLDHIWREARFPQSTGDGYLVGVPPEHLPSLIHPLLDNLQFELEETQSELASHDRELRLRLRASLELGPLPDSGGTGPVDGIGQAMNDTHRLLDSARLRQALDQSHPDITLLTAMLSRRVYEDAVLGGYVGVNELLFQPVHVHTPEKEYEAEGYLYVPRPSERDSGGGPAPERAPAPQEPSGDAAANTDHPAPAPSAPDSAAANARDGSHQIVQGQTIHGAVRMTNTDNSRTQRGGVGSISGGVGSVVTDPQAPVHTGSGEQHNGPQFGNTGSVNYVGGDNSGTVRGDTTVDSEHDDEADGRQ</sequence>
<keyword evidence="3" id="KW-1185">Reference proteome</keyword>
<evidence type="ECO:0000256" key="1">
    <source>
        <dbReference type="SAM" id="MobiDB-lite"/>
    </source>
</evidence>
<reference evidence="2 3" key="1">
    <citation type="submission" date="2019-06" db="EMBL/GenBank/DDBJ databases">
        <title>Sequencing the genomes of 1000 actinobacteria strains.</title>
        <authorList>
            <person name="Klenk H.-P."/>
        </authorList>
    </citation>
    <scope>NUCLEOTIDE SEQUENCE [LARGE SCALE GENOMIC DNA]</scope>
    <source>
        <strain evidence="2 3">DSM 45015</strain>
    </source>
</reference>
<protein>
    <recommendedName>
        <fullName evidence="4">Guanylate cyclase domain-containing protein</fullName>
    </recommendedName>
</protein>
<feature type="compositionally biased region" description="Gly residues" evidence="1">
    <location>
        <begin position="289"/>
        <end position="299"/>
    </location>
</feature>
<gene>
    <name evidence="2" type="ORF">FHX37_0060</name>
</gene>
<dbReference type="EMBL" id="VFQC01000001">
    <property type="protein sequence ID" value="TQN30199.1"/>
    <property type="molecule type" value="Genomic_DNA"/>
</dbReference>
<evidence type="ECO:0008006" key="4">
    <source>
        <dbReference type="Google" id="ProtNLM"/>
    </source>
</evidence>
<dbReference type="AlphaFoldDB" id="A0A543NEI0"/>